<sequence>MFEKMIVGTMFFVSATVVFAEPDITTKTDNKEVKSEKQKMTLSNINTNKYIFGKAAEAGNNSNKTSVSLSSKLGNSGNIDSSAIGLKSAIDEQTKNK</sequence>
<evidence type="ECO:0000313" key="2">
    <source>
        <dbReference type="EMBL" id="DAB36473.1"/>
    </source>
</evidence>
<name>A0A2D3WIX0_9BACT</name>
<feature type="chain" id="PRO_5013750071" evidence="1">
    <location>
        <begin position="21"/>
        <end position="97"/>
    </location>
</feature>
<proteinExistence type="predicted"/>
<keyword evidence="1" id="KW-0732">Signal</keyword>
<evidence type="ECO:0000256" key="1">
    <source>
        <dbReference type="SAM" id="SignalP"/>
    </source>
</evidence>
<comment type="caution">
    <text evidence="2">The sequence shown here is derived from an EMBL/GenBank/DDBJ whole genome shotgun (WGS) entry which is preliminary data.</text>
</comment>
<gene>
    <name evidence="2" type="ORF">CFH80_04680</name>
</gene>
<reference evidence="2 3" key="1">
    <citation type="journal article" date="2017" name="Front. Microbiol.">
        <title>Comparative Genomic Analysis of the Class Epsilonproteobacteria and Proposed Reclassification to Epsilonbacteraeota (phyl. nov.).</title>
        <authorList>
            <person name="Waite D.W."/>
            <person name="Vanwonterghem I."/>
            <person name="Rinke C."/>
            <person name="Parks D.H."/>
            <person name="Zhang Y."/>
            <person name="Takai K."/>
            <person name="Sievert S.M."/>
            <person name="Simon J."/>
            <person name="Campbell B.J."/>
            <person name="Hanson T.E."/>
            <person name="Woyke T."/>
            <person name="Klotz M.G."/>
            <person name="Hugenholtz P."/>
        </authorList>
    </citation>
    <scope>NUCLEOTIDE SEQUENCE [LARGE SCALE GENOMIC DNA]</scope>
    <source>
        <strain evidence="2">UBA11420</strain>
    </source>
</reference>
<organism evidence="2 3">
    <name type="scientific">Sulfurospirillum cavolei</name>
    <dbReference type="NCBI Taxonomy" id="366522"/>
    <lineage>
        <taxon>Bacteria</taxon>
        <taxon>Pseudomonadati</taxon>
        <taxon>Campylobacterota</taxon>
        <taxon>Epsilonproteobacteria</taxon>
        <taxon>Campylobacterales</taxon>
        <taxon>Sulfurospirillaceae</taxon>
        <taxon>Sulfurospirillum</taxon>
    </lineage>
</organism>
<accession>A0A2D3WIX0</accession>
<dbReference type="EMBL" id="DLUG01000127">
    <property type="protein sequence ID" value="DAB36473.1"/>
    <property type="molecule type" value="Genomic_DNA"/>
</dbReference>
<protein>
    <submittedName>
        <fullName evidence="2">Uncharacterized protein</fullName>
    </submittedName>
</protein>
<dbReference type="AlphaFoldDB" id="A0A2D3WIX0"/>
<evidence type="ECO:0000313" key="3">
    <source>
        <dbReference type="Proteomes" id="UP000231638"/>
    </source>
</evidence>
<feature type="signal peptide" evidence="1">
    <location>
        <begin position="1"/>
        <end position="20"/>
    </location>
</feature>
<dbReference type="Proteomes" id="UP000231638">
    <property type="component" value="Unassembled WGS sequence"/>
</dbReference>